<proteinExistence type="predicted"/>
<reference evidence="1 2" key="1">
    <citation type="submission" date="2021-06" db="EMBL/GenBank/DDBJ databases">
        <title>Caerostris extrusa draft genome.</title>
        <authorList>
            <person name="Kono N."/>
            <person name="Arakawa K."/>
        </authorList>
    </citation>
    <scope>NUCLEOTIDE SEQUENCE [LARGE SCALE GENOMIC DNA]</scope>
</reference>
<sequence>MMSHQVAEAEGRQKSQAQSLEFASSGIEEGLTNDVWINRVCITGTWKIHSHLMSSFKPFSHVGETEKWIEKVFLVTKSHACTGMVVVCRNSHSTVPDKSRPDHCLPIEGSSKNFL</sequence>
<protein>
    <submittedName>
        <fullName evidence="1">Uncharacterized protein</fullName>
    </submittedName>
</protein>
<comment type="caution">
    <text evidence="1">The sequence shown here is derived from an EMBL/GenBank/DDBJ whole genome shotgun (WGS) entry which is preliminary data.</text>
</comment>
<keyword evidence="2" id="KW-1185">Reference proteome</keyword>
<evidence type="ECO:0000313" key="2">
    <source>
        <dbReference type="Proteomes" id="UP001054945"/>
    </source>
</evidence>
<evidence type="ECO:0000313" key="1">
    <source>
        <dbReference type="EMBL" id="GIX81758.1"/>
    </source>
</evidence>
<gene>
    <name evidence="1" type="ORF">CEXT_729591</name>
</gene>
<dbReference type="AlphaFoldDB" id="A0AAV4NBA1"/>
<dbReference type="EMBL" id="BPLR01020711">
    <property type="protein sequence ID" value="GIX81758.1"/>
    <property type="molecule type" value="Genomic_DNA"/>
</dbReference>
<accession>A0AAV4NBA1</accession>
<organism evidence="1 2">
    <name type="scientific">Caerostris extrusa</name>
    <name type="common">Bark spider</name>
    <name type="synonym">Caerostris bankana</name>
    <dbReference type="NCBI Taxonomy" id="172846"/>
    <lineage>
        <taxon>Eukaryota</taxon>
        <taxon>Metazoa</taxon>
        <taxon>Ecdysozoa</taxon>
        <taxon>Arthropoda</taxon>
        <taxon>Chelicerata</taxon>
        <taxon>Arachnida</taxon>
        <taxon>Araneae</taxon>
        <taxon>Araneomorphae</taxon>
        <taxon>Entelegynae</taxon>
        <taxon>Araneoidea</taxon>
        <taxon>Araneidae</taxon>
        <taxon>Caerostris</taxon>
    </lineage>
</organism>
<name>A0AAV4NBA1_CAEEX</name>
<dbReference type="Proteomes" id="UP001054945">
    <property type="component" value="Unassembled WGS sequence"/>
</dbReference>